<dbReference type="Pfam" id="PF01323">
    <property type="entry name" value="DSBA"/>
    <property type="match status" value="1"/>
</dbReference>
<evidence type="ECO:0000259" key="10">
    <source>
        <dbReference type="PROSITE" id="PS51352"/>
    </source>
</evidence>
<dbReference type="EMBL" id="FCNZ02000003">
    <property type="protein sequence ID" value="SAL20675.1"/>
    <property type="molecule type" value="Genomic_DNA"/>
</dbReference>
<feature type="signal peptide" evidence="9">
    <location>
        <begin position="1"/>
        <end position="27"/>
    </location>
</feature>
<sequence length="217" mass="23788">MKKLFSALLVSLGIAVGAMGAMNTAHASPAAPVAGTDYTVLPGAQPVDAAGKVEVIEFFWYGCPHCNEFEPYLEAWEKKQGPDVVFKRVPVAFRDEFIPHSKMYHALVALGVAEKVTSAVFNEIHVKKNYLLTPQAQADFLATQGVDKKKYMDAYNSFSTQSAIQRDTKLLQDYKIDGVPTLIVQGKYVTGPSQTNSLPGTTQVLDYLIGQIRAKKM</sequence>
<dbReference type="InterPro" id="IPR050824">
    <property type="entry name" value="Thiol_disulfide_DsbA"/>
</dbReference>
<dbReference type="InterPro" id="IPR001853">
    <property type="entry name" value="DSBA-like_thioredoxin_dom"/>
</dbReference>
<dbReference type="Proteomes" id="UP000054717">
    <property type="component" value="Unassembled WGS sequence"/>
</dbReference>
<dbReference type="Gene3D" id="3.40.30.10">
    <property type="entry name" value="Glutaredoxin"/>
    <property type="match status" value="1"/>
</dbReference>
<dbReference type="RefSeq" id="WP_087629213.1">
    <property type="nucleotide sequence ID" value="NZ_FCNZ02000003.1"/>
</dbReference>
<organism evidence="11 12">
    <name type="scientific">Caballeronia telluris</name>
    <dbReference type="NCBI Taxonomy" id="326475"/>
    <lineage>
        <taxon>Bacteria</taxon>
        <taxon>Pseudomonadati</taxon>
        <taxon>Pseudomonadota</taxon>
        <taxon>Betaproteobacteria</taxon>
        <taxon>Burkholderiales</taxon>
        <taxon>Burkholderiaceae</taxon>
        <taxon>Caballeronia</taxon>
    </lineage>
</organism>
<gene>
    <name evidence="11" type="ORF">AWB66_01053</name>
</gene>
<evidence type="ECO:0000256" key="7">
    <source>
        <dbReference type="PIRNR" id="PIRNR001488"/>
    </source>
</evidence>
<feature type="domain" description="Thioredoxin" evidence="10">
    <location>
        <begin position="22"/>
        <end position="210"/>
    </location>
</feature>
<dbReference type="SUPFAM" id="SSF52833">
    <property type="entry name" value="Thioredoxin-like"/>
    <property type="match status" value="1"/>
</dbReference>
<dbReference type="GO" id="GO:0042597">
    <property type="term" value="C:periplasmic space"/>
    <property type="evidence" value="ECO:0007669"/>
    <property type="project" value="UniProtKB-SubCell"/>
</dbReference>
<dbReference type="PANTHER" id="PTHR35891">
    <property type="entry name" value="THIOL:DISULFIDE INTERCHANGE PROTEIN DSBA"/>
    <property type="match status" value="1"/>
</dbReference>
<dbReference type="InterPro" id="IPR023205">
    <property type="entry name" value="DsbA/DsbL"/>
</dbReference>
<dbReference type="InterPro" id="IPR036249">
    <property type="entry name" value="Thioredoxin-like_sf"/>
</dbReference>
<feature type="disulfide bond" description="Redox-active" evidence="8">
    <location>
        <begin position="63"/>
        <end position="66"/>
    </location>
</feature>
<dbReference type="PROSITE" id="PS51352">
    <property type="entry name" value="THIOREDOXIN_2"/>
    <property type="match status" value="1"/>
</dbReference>
<dbReference type="PANTHER" id="PTHR35891:SF3">
    <property type="entry name" value="THIOL:DISULFIDE INTERCHANGE PROTEIN DSBL"/>
    <property type="match status" value="1"/>
</dbReference>
<dbReference type="InterPro" id="IPR013766">
    <property type="entry name" value="Thioredoxin_domain"/>
</dbReference>
<name>A0A158FLN7_9BURK</name>
<keyword evidence="3 9" id="KW-0732">Signal</keyword>
<proteinExistence type="inferred from homology"/>
<dbReference type="AlphaFoldDB" id="A0A158FLN7"/>
<dbReference type="InterPro" id="IPR017937">
    <property type="entry name" value="Thioredoxin_CS"/>
</dbReference>
<evidence type="ECO:0000256" key="6">
    <source>
        <dbReference type="ARBA" id="ARBA00023284"/>
    </source>
</evidence>
<dbReference type="CDD" id="cd03019">
    <property type="entry name" value="DsbA_DsbA"/>
    <property type="match status" value="1"/>
</dbReference>
<protein>
    <recommendedName>
        <fullName evidence="7">Thiol:disulfide interchange protein</fullName>
    </recommendedName>
</protein>
<evidence type="ECO:0000313" key="11">
    <source>
        <dbReference type="EMBL" id="SAL20675.1"/>
    </source>
</evidence>
<evidence type="ECO:0000313" key="12">
    <source>
        <dbReference type="Proteomes" id="UP000054717"/>
    </source>
</evidence>
<keyword evidence="4 7" id="KW-0574">Periplasm</keyword>
<comment type="caution">
    <text evidence="11">The sequence shown here is derived from an EMBL/GenBank/DDBJ whole genome shotgun (WGS) entry which is preliminary data.</text>
</comment>
<keyword evidence="5 7" id="KW-1015">Disulfide bond</keyword>
<evidence type="ECO:0000256" key="1">
    <source>
        <dbReference type="ARBA" id="ARBA00004418"/>
    </source>
</evidence>
<keyword evidence="12" id="KW-1185">Reference proteome</keyword>
<evidence type="ECO:0000256" key="9">
    <source>
        <dbReference type="SAM" id="SignalP"/>
    </source>
</evidence>
<evidence type="ECO:0000256" key="4">
    <source>
        <dbReference type="ARBA" id="ARBA00022764"/>
    </source>
</evidence>
<keyword evidence="6" id="KW-0676">Redox-active center</keyword>
<dbReference type="STRING" id="326475.AWB66_01053"/>
<evidence type="ECO:0000256" key="8">
    <source>
        <dbReference type="PIRSR" id="PIRSR001488-1"/>
    </source>
</evidence>
<accession>A0A158FLN7</accession>
<dbReference type="GO" id="GO:0015036">
    <property type="term" value="F:disulfide oxidoreductase activity"/>
    <property type="evidence" value="ECO:0007669"/>
    <property type="project" value="UniProtKB-ARBA"/>
</dbReference>
<evidence type="ECO:0000256" key="3">
    <source>
        <dbReference type="ARBA" id="ARBA00022729"/>
    </source>
</evidence>
<comment type="similarity">
    <text evidence="2">Belongs to the thioredoxin family. DsbA subfamily.</text>
</comment>
<evidence type="ECO:0000256" key="2">
    <source>
        <dbReference type="ARBA" id="ARBA00005791"/>
    </source>
</evidence>
<dbReference type="PIRSF" id="PIRSF001488">
    <property type="entry name" value="Tdi_protein"/>
    <property type="match status" value="1"/>
</dbReference>
<comment type="subcellular location">
    <subcellularLocation>
        <location evidence="1 7">Periplasm</location>
    </subcellularLocation>
</comment>
<evidence type="ECO:0000256" key="5">
    <source>
        <dbReference type="ARBA" id="ARBA00023157"/>
    </source>
</evidence>
<dbReference type="PROSITE" id="PS00194">
    <property type="entry name" value="THIOREDOXIN_1"/>
    <property type="match status" value="1"/>
</dbReference>
<feature type="chain" id="PRO_5011114686" description="Thiol:disulfide interchange protein" evidence="9">
    <location>
        <begin position="28"/>
        <end position="217"/>
    </location>
</feature>
<reference evidence="11" key="1">
    <citation type="submission" date="2016-01" db="EMBL/GenBank/DDBJ databases">
        <authorList>
            <person name="Peeters Charlotte."/>
        </authorList>
    </citation>
    <scope>NUCLEOTIDE SEQUENCE</scope>
    <source>
        <strain evidence="11">LMG 22936</strain>
    </source>
</reference>